<name>A0A9D4MB63_DREPO</name>
<feature type="signal peptide" evidence="1">
    <location>
        <begin position="1"/>
        <end position="22"/>
    </location>
</feature>
<accession>A0A9D4MB63</accession>
<evidence type="ECO:0000313" key="3">
    <source>
        <dbReference type="Proteomes" id="UP000828390"/>
    </source>
</evidence>
<dbReference type="Proteomes" id="UP000828390">
    <property type="component" value="Unassembled WGS sequence"/>
</dbReference>
<reference evidence="2" key="1">
    <citation type="journal article" date="2019" name="bioRxiv">
        <title>The Genome of the Zebra Mussel, Dreissena polymorpha: A Resource for Invasive Species Research.</title>
        <authorList>
            <person name="McCartney M.A."/>
            <person name="Auch B."/>
            <person name="Kono T."/>
            <person name="Mallez S."/>
            <person name="Zhang Y."/>
            <person name="Obille A."/>
            <person name="Becker A."/>
            <person name="Abrahante J.E."/>
            <person name="Garbe J."/>
            <person name="Badalamenti J.P."/>
            <person name="Herman A."/>
            <person name="Mangelson H."/>
            <person name="Liachko I."/>
            <person name="Sullivan S."/>
            <person name="Sone E.D."/>
            <person name="Koren S."/>
            <person name="Silverstein K.A.T."/>
            <person name="Beckman K.B."/>
            <person name="Gohl D.M."/>
        </authorList>
    </citation>
    <scope>NUCLEOTIDE SEQUENCE</scope>
    <source>
        <strain evidence="2">Duluth1</strain>
        <tissue evidence="2">Whole animal</tissue>
    </source>
</reference>
<evidence type="ECO:0000256" key="1">
    <source>
        <dbReference type="SAM" id="SignalP"/>
    </source>
</evidence>
<keyword evidence="1" id="KW-0732">Signal</keyword>
<sequence length="326" mass="31386">MNSIPILCAAFVLAGVVQVAEAVAVTTYGGTCNAAADTCSIAGTACLAATTGAATTCICDTSKYMVKNAAADTCDCATGYTGTAPTCLGKVGTTCALNAECIANGYCGSDKKCACKPTHAGASGAATCTALATGGTCTATGGECSGLANAYCNTGVAAPVCACATIYPTGTSCTAKTCAGGATDCTGVDANSQCTGGNCECKANYGIFKMGIKATCQPGVGATCTASGGECGNLPGGYCNTAVAAPVCACGAIYTAAAPACTTKVCEPGSTYCSGLDANSECGKGYCVCKSGFTIGSSGKCTSSGASTVVMSMFLLAASLLAARMK</sequence>
<dbReference type="EMBL" id="JAIWYP010000002">
    <property type="protein sequence ID" value="KAH3873025.1"/>
    <property type="molecule type" value="Genomic_DNA"/>
</dbReference>
<protein>
    <submittedName>
        <fullName evidence="2">Uncharacterized protein</fullName>
    </submittedName>
</protein>
<gene>
    <name evidence="2" type="ORF">DPMN_036250</name>
</gene>
<keyword evidence="3" id="KW-1185">Reference proteome</keyword>
<feature type="chain" id="PRO_5038802852" evidence="1">
    <location>
        <begin position="23"/>
        <end position="326"/>
    </location>
</feature>
<dbReference type="AlphaFoldDB" id="A0A9D4MB63"/>
<organism evidence="2 3">
    <name type="scientific">Dreissena polymorpha</name>
    <name type="common">Zebra mussel</name>
    <name type="synonym">Mytilus polymorpha</name>
    <dbReference type="NCBI Taxonomy" id="45954"/>
    <lineage>
        <taxon>Eukaryota</taxon>
        <taxon>Metazoa</taxon>
        <taxon>Spiralia</taxon>
        <taxon>Lophotrochozoa</taxon>
        <taxon>Mollusca</taxon>
        <taxon>Bivalvia</taxon>
        <taxon>Autobranchia</taxon>
        <taxon>Heteroconchia</taxon>
        <taxon>Euheterodonta</taxon>
        <taxon>Imparidentia</taxon>
        <taxon>Neoheterodontei</taxon>
        <taxon>Myida</taxon>
        <taxon>Dreissenoidea</taxon>
        <taxon>Dreissenidae</taxon>
        <taxon>Dreissena</taxon>
    </lineage>
</organism>
<proteinExistence type="predicted"/>
<evidence type="ECO:0000313" key="2">
    <source>
        <dbReference type="EMBL" id="KAH3873025.1"/>
    </source>
</evidence>
<reference evidence="2" key="2">
    <citation type="submission" date="2020-11" db="EMBL/GenBank/DDBJ databases">
        <authorList>
            <person name="McCartney M.A."/>
            <person name="Auch B."/>
            <person name="Kono T."/>
            <person name="Mallez S."/>
            <person name="Becker A."/>
            <person name="Gohl D.M."/>
            <person name="Silverstein K.A.T."/>
            <person name="Koren S."/>
            <person name="Bechman K.B."/>
            <person name="Herman A."/>
            <person name="Abrahante J.E."/>
            <person name="Garbe J."/>
        </authorList>
    </citation>
    <scope>NUCLEOTIDE SEQUENCE</scope>
    <source>
        <strain evidence="2">Duluth1</strain>
        <tissue evidence="2">Whole animal</tissue>
    </source>
</reference>
<comment type="caution">
    <text evidence="2">The sequence shown here is derived from an EMBL/GenBank/DDBJ whole genome shotgun (WGS) entry which is preliminary data.</text>
</comment>